<dbReference type="Gene3D" id="1.20.1200.10">
    <property type="entry name" value="Cobalamin adenosyltransferase-like"/>
    <property type="match status" value="1"/>
</dbReference>
<sequence length="176" mass="20360">MSISTGSGDDGKTSLWSGERVYKDDIRVEAYGTIDELSSHIAEAFHFCKSEDVRELLLELQRALFKVAGQLASKSKTYTKPVSERDVQWLTDRIHYFEDKLNLTGFVILGMTIQSAKLDVCRTVTRRAERRIVNLSRTEDVSRELMKFVNRLSDLFFVLARYEEFLEGKLTYMNEK</sequence>
<comment type="similarity">
    <text evidence="4">Belongs to the Cob(I)alamin adenosyltransferase family.</text>
</comment>
<organism evidence="6 7">
    <name type="scientific">Kosmotoga pacifica</name>
    <dbReference type="NCBI Taxonomy" id="1330330"/>
    <lineage>
        <taxon>Bacteria</taxon>
        <taxon>Thermotogati</taxon>
        <taxon>Thermotogota</taxon>
        <taxon>Thermotogae</taxon>
        <taxon>Kosmotogales</taxon>
        <taxon>Kosmotogaceae</taxon>
        <taxon>Kosmotoga</taxon>
    </lineage>
</organism>
<keyword evidence="2 4" id="KW-0547">Nucleotide-binding</keyword>
<comment type="catalytic activity">
    <reaction evidence="4">
        <text>2 cob(II)yrinate a,c diamide + reduced [electron-transfer flavoprotein] + 2 ATP = 2 adenosylcob(III)yrinate a,c-diamide + 2 triphosphate + oxidized [electron-transfer flavoprotein] + 3 H(+)</text>
        <dbReference type="Rhea" id="RHEA:11528"/>
        <dbReference type="Rhea" id="RHEA-COMP:10685"/>
        <dbReference type="Rhea" id="RHEA-COMP:10686"/>
        <dbReference type="ChEBI" id="CHEBI:15378"/>
        <dbReference type="ChEBI" id="CHEBI:18036"/>
        <dbReference type="ChEBI" id="CHEBI:30616"/>
        <dbReference type="ChEBI" id="CHEBI:57692"/>
        <dbReference type="ChEBI" id="CHEBI:58307"/>
        <dbReference type="ChEBI" id="CHEBI:58503"/>
        <dbReference type="ChEBI" id="CHEBI:58537"/>
        <dbReference type="EC" id="2.5.1.17"/>
    </reaction>
</comment>
<dbReference type="NCBIfam" id="TIGR00636">
    <property type="entry name" value="PduO_Nterm"/>
    <property type="match status" value="1"/>
</dbReference>
<evidence type="ECO:0000259" key="5">
    <source>
        <dbReference type="Pfam" id="PF01923"/>
    </source>
</evidence>
<evidence type="ECO:0000256" key="4">
    <source>
        <dbReference type="RuleBase" id="RU366026"/>
    </source>
</evidence>
<name>A0A0G2ZEK5_9BACT</name>
<dbReference type="GO" id="GO:0005524">
    <property type="term" value="F:ATP binding"/>
    <property type="evidence" value="ECO:0007669"/>
    <property type="project" value="UniProtKB-UniRule"/>
</dbReference>
<dbReference type="RefSeq" id="WP_047755109.1">
    <property type="nucleotide sequence ID" value="NZ_CAJUHA010000018.1"/>
</dbReference>
<evidence type="ECO:0000256" key="2">
    <source>
        <dbReference type="ARBA" id="ARBA00022741"/>
    </source>
</evidence>
<dbReference type="PANTHER" id="PTHR12213:SF0">
    <property type="entry name" value="CORRINOID ADENOSYLTRANSFERASE MMAB"/>
    <property type="match status" value="1"/>
</dbReference>
<dbReference type="AlphaFoldDB" id="A0A0G2ZEK5"/>
<evidence type="ECO:0000313" key="7">
    <source>
        <dbReference type="Proteomes" id="UP000035159"/>
    </source>
</evidence>
<proteinExistence type="inferred from homology"/>
<dbReference type="Pfam" id="PF01923">
    <property type="entry name" value="Cob_adeno_trans"/>
    <property type="match status" value="1"/>
</dbReference>
<dbReference type="PATRIC" id="fig|1330330.3.peg.1876"/>
<keyword evidence="3 4" id="KW-0067">ATP-binding</keyword>
<dbReference type="Proteomes" id="UP000035159">
    <property type="component" value="Chromosome"/>
</dbReference>
<keyword evidence="7" id="KW-1185">Reference proteome</keyword>
<evidence type="ECO:0000313" key="6">
    <source>
        <dbReference type="EMBL" id="AKI97974.1"/>
    </source>
</evidence>
<dbReference type="UniPathway" id="UPA00148">
    <property type="reaction ID" value="UER00233"/>
</dbReference>
<comment type="pathway">
    <text evidence="4">Cofactor biosynthesis; adenosylcobalamin biosynthesis; adenosylcobalamin from cob(II)yrinate a,c-diamide: step 2/7.</text>
</comment>
<feature type="domain" description="Cobalamin adenosyltransferase-like" evidence="5">
    <location>
        <begin position="3"/>
        <end position="162"/>
    </location>
</feature>
<reference evidence="6 7" key="1">
    <citation type="submission" date="2015-04" db="EMBL/GenBank/DDBJ databases">
        <title>Complete Genome Sequence of Kosmotoga pacifica SLHLJ1.</title>
        <authorList>
            <person name="Jiang L.J."/>
            <person name="Shao Z.Z."/>
            <person name="Jebbar M."/>
        </authorList>
    </citation>
    <scope>NUCLEOTIDE SEQUENCE [LARGE SCALE GENOMIC DNA]</scope>
    <source>
        <strain evidence="6 7">SLHLJ1</strain>
    </source>
</reference>
<dbReference type="GO" id="GO:0009236">
    <property type="term" value="P:cobalamin biosynthetic process"/>
    <property type="evidence" value="ECO:0007669"/>
    <property type="project" value="UniProtKB-UniRule"/>
</dbReference>
<dbReference type="STRING" id="1330330.IX53_09235"/>
<dbReference type="GO" id="GO:0008817">
    <property type="term" value="F:corrinoid adenosyltransferase activity"/>
    <property type="evidence" value="ECO:0007669"/>
    <property type="project" value="UniProtKB-UniRule"/>
</dbReference>
<dbReference type="KEGG" id="kpf:IX53_09235"/>
<dbReference type="InterPro" id="IPR036451">
    <property type="entry name" value="CblAdoTrfase-like_sf"/>
</dbReference>
<dbReference type="InterPro" id="IPR016030">
    <property type="entry name" value="CblAdoTrfase-like"/>
</dbReference>
<dbReference type="OrthoDB" id="9778896at2"/>
<dbReference type="EC" id="2.5.1.17" evidence="4"/>
<protein>
    <recommendedName>
        <fullName evidence="4">Corrinoid adenosyltransferase</fullName>
        <ecNumber evidence="4">2.5.1.17</ecNumber>
    </recommendedName>
    <alternativeName>
        <fullName evidence="4">Cob(II)alamin adenosyltransferase</fullName>
    </alternativeName>
    <alternativeName>
        <fullName evidence="4">Cob(II)yrinic acid a,c-diamide adenosyltransferase</fullName>
    </alternativeName>
    <alternativeName>
        <fullName evidence="4">Cobinamide/cobalamin adenosyltransferase</fullName>
    </alternativeName>
</protein>
<dbReference type="SUPFAM" id="SSF89028">
    <property type="entry name" value="Cobalamin adenosyltransferase-like"/>
    <property type="match status" value="1"/>
</dbReference>
<evidence type="ECO:0000256" key="3">
    <source>
        <dbReference type="ARBA" id="ARBA00022840"/>
    </source>
</evidence>
<evidence type="ECO:0000256" key="1">
    <source>
        <dbReference type="ARBA" id="ARBA00022679"/>
    </source>
</evidence>
<dbReference type="EMBL" id="CP011232">
    <property type="protein sequence ID" value="AKI97974.1"/>
    <property type="molecule type" value="Genomic_DNA"/>
</dbReference>
<keyword evidence="1 4" id="KW-0808">Transferase</keyword>
<keyword evidence="4" id="KW-0169">Cobalamin biosynthesis</keyword>
<comment type="catalytic activity">
    <reaction evidence="4">
        <text>2 cob(II)alamin + reduced [electron-transfer flavoprotein] + 2 ATP = 2 adenosylcob(III)alamin + 2 triphosphate + oxidized [electron-transfer flavoprotein] + 3 H(+)</text>
        <dbReference type="Rhea" id="RHEA:28671"/>
        <dbReference type="Rhea" id="RHEA-COMP:10685"/>
        <dbReference type="Rhea" id="RHEA-COMP:10686"/>
        <dbReference type="ChEBI" id="CHEBI:15378"/>
        <dbReference type="ChEBI" id="CHEBI:16304"/>
        <dbReference type="ChEBI" id="CHEBI:18036"/>
        <dbReference type="ChEBI" id="CHEBI:18408"/>
        <dbReference type="ChEBI" id="CHEBI:30616"/>
        <dbReference type="ChEBI" id="CHEBI:57692"/>
        <dbReference type="ChEBI" id="CHEBI:58307"/>
        <dbReference type="EC" id="2.5.1.17"/>
    </reaction>
</comment>
<dbReference type="PANTHER" id="PTHR12213">
    <property type="entry name" value="CORRINOID ADENOSYLTRANSFERASE"/>
    <property type="match status" value="1"/>
</dbReference>
<accession>A0A0G2ZEK5</accession>
<gene>
    <name evidence="6" type="ORF">IX53_09235</name>
</gene>
<dbReference type="InterPro" id="IPR029499">
    <property type="entry name" value="PduO-typ"/>
</dbReference>